<dbReference type="OrthoDB" id="4156344at2759"/>
<dbReference type="HOGENOM" id="CLU_1057673_0_0_1"/>
<feature type="compositionally biased region" description="Polar residues" evidence="1">
    <location>
        <begin position="121"/>
        <end position="130"/>
    </location>
</feature>
<protein>
    <submittedName>
        <fullName evidence="2">Uncharacterized protein</fullName>
    </submittedName>
</protein>
<name>A0A0D1YB84_9EURO</name>
<feature type="region of interest" description="Disordered" evidence="1">
    <location>
        <begin position="118"/>
        <end position="164"/>
    </location>
</feature>
<proteinExistence type="predicted"/>
<evidence type="ECO:0000313" key="3">
    <source>
        <dbReference type="Proteomes" id="UP000053599"/>
    </source>
</evidence>
<feature type="compositionally biased region" description="Low complexity" evidence="1">
    <location>
        <begin position="136"/>
        <end position="164"/>
    </location>
</feature>
<dbReference type="AlphaFoldDB" id="A0A0D1YB84"/>
<dbReference type="Proteomes" id="UP000053599">
    <property type="component" value="Unassembled WGS sequence"/>
</dbReference>
<evidence type="ECO:0000256" key="1">
    <source>
        <dbReference type="SAM" id="MobiDB-lite"/>
    </source>
</evidence>
<accession>A0A0D1YB84</accession>
<reference evidence="2 3" key="1">
    <citation type="submission" date="2015-01" db="EMBL/GenBank/DDBJ databases">
        <title>The Genome Sequence of Exophiala sideris CBS121828.</title>
        <authorList>
            <consortium name="The Broad Institute Genomics Platform"/>
            <person name="Cuomo C."/>
            <person name="de Hoog S."/>
            <person name="Gorbushina A."/>
            <person name="Stielow B."/>
            <person name="Teixiera M."/>
            <person name="Abouelleil A."/>
            <person name="Chapman S.B."/>
            <person name="Priest M."/>
            <person name="Young S.K."/>
            <person name="Wortman J."/>
            <person name="Nusbaum C."/>
            <person name="Birren B."/>
        </authorList>
    </citation>
    <scope>NUCLEOTIDE SEQUENCE [LARGE SCALE GENOMIC DNA]</scope>
    <source>
        <strain evidence="2 3">CBS 121828</strain>
    </source>
</reference>
<sequence length="321" mass="32119">MLPVYAFAIGAFAYSTMAQTAAFNTTLMNLNNVATGQILPIFYTSGDGTDISIAFGNTSWTETVASSLSATQGEYDWTVTVPDDFVPGSGYGLVILQSGSYSFSSTFSVSLGSTGVGDAGSGSTPANSSDAGLGVATSGTPSGAGSAASMSGMMSTPTSTGSTAPTTMPNATMSVGPALVTVTYLDPDCTCHKTSTVPATACATNAAGTQYTWYDQACGCTKTAMAPTATSAGTNYTAPLSPNAATTAKNTPYAPTTVASAAPAASYTGSAGRLMSSGLAVNPVNASVIGGLSARRRPMSTLLGIAHCRCMWMATGANVEY</sequence>
<dbReference type="EMBL" id="KN846954">
    <property type="protein sequence ID" value="KIV78024.1"/>
    <property type="molecule type" value="Genomic_DNA"/>
</dbReference>
<evidence type="ECO:0000313" key="2">
    <source>
        <dbReference type="EMBL" id="KIV78024.1"/>
    </source>
</evidence>
<organism evidence="2 3">
    <name type="scientific">Exophiala sideris</name>
    <dbReference type="NCBI Taxonomy" id="1016849"/>
    <lineage>
        <taxon>Eukaryota</taxon>
        <taxon>Fungi</taxon>
        <taxon>Dikarya</taxon>
        <taxon>Ascomycota</taxon>
        <taxon>Pezizomycotina</taxon>
        <taxon>Eurotiomycetes</taxon>
        <taxon>Chaetothyriomycetidae</taxon>
        <taxon>Chaetothyriales</taxon>
        <taxon>Herpotrichiellaceae</taxon>
        <taxon>Exophiala</taxon>
    </lineage>
</organism>
<gene>
    <name evidence="2" type="ORF">PV11_09789</name>
</gene>